<keyword evidence="6" id="KW-0560">Oxidoreductase</keyword>
<dbReference type="Gene3D" id="3.40.50.720">
    <property type="entry name" value="NAD(P)-binding Rossmann-like Domain"/>
    <property type="match status" value="1"/>
</dbReference>
<dbReference type="Pfam" id="PF08240">
    <property type="entry name" value="ADH_N"/>
    <property type="match status" value="1"/>
</dbReference>
<dbReference type="InterPro" id="IPR036291">
    <property type="entry name" value="NAD(P)-bd_dom_sf"/>
</dbReference>
<dbReference type="InterPro" id="IPR013154">
    <property type="entry name" value="ADH-like_N"/>
</dbReference>
<dbReference type="AlphaFoldDB" id="W9Z4D3"/>
<dbReference type="HOGENOM" id="CLU_026673_20_1_1"/>
<dbReference type="VEuPathDB" id="FungiDB:FOMG_17147"/>
<evidence type="ECO:0000313" key="9">
    <source>
        <dbReference type="EMBL" id="EXK26245.1"/>
    </source>
</evidence>
<dbReference type="PANTHER" id="PTHR42940">
    <property type="entry name" value="ALCOHOL DEHYDROGENASE 1-RELATED"/>
    <property type="match status" value="1"/>
</dbReference>
<evidence type="ECO:0000256" key="3">
    <source>
        <dbReference type="ARBA" id="ARBA00013190"/>
    </source>
</evidence>
<dbReference type="OrthoDB" id="1879366at2759"/>
<comment type="similarity">
    <text evidence="2">Belongs to the zinc-containing alcohol dehydrogenase family.</text>
</comment>
<evidence type="ECO:0000259" key="8">
    <source>
        <dbReference type="SMART" id="SM00829"/>
    </source>
</evidence>
<organism evidence="9">
    <name type="scientific">Fusarium oxysporum f. sp. melonis 26406</name>
    <dbReference type="NCBI Taxonomy" id="1089452"/>
    <lineage>
        <taxon>Eukaryota</taxon>
        <taxon>Fungi</taxon>
        <taxon>Dikarya</taxon>
        <taxon>Ascomycota</taxon>
        <taxon>Pezizomycotina</taxon>
        <taxon>Sordariomycetes</taxon>
        <taxon>Hypocreomycetidae</taxon>
        <taxon>Hypocreales</taxon>
        <taxon>Nectriaceae</taxon>
        <taxon>Fusarium</taxon>
        <taxon>Fusarium oxysporum species complex</taxon>
    </lineage>
</organism>
<dbReference type="Gene3D" id="3.90.180.10">
    <property type="entry name" value="Medium-chain alcohol dehydrogenases, catalytic domain"/>
    <property type="match status" value="1"/>
</dbReference>
<dbReference type="EC" id="1.1.1.1" evidence="3"/>
<gene>
    <name evidence="9" type="ORF">FOMG_17147</name>
</gene>
<dbReference type="InterPro" id="IPR013149">
    <property type="entry name" value="ADH-like_C"/>
</dbReference>
<dbReference type="Proteomes" id="UP000030703">
    <property type="component" value="Unassembled WGS sequence"/>
</dbReference>
<dbReference type="CDD" id="cd08297">
    <property type="entry name" value="CAD3"/>
    <property type="match status" value="1"/>
</dbReference>
<proteinExistence type="inferred from homology"/>
<dbReference type="GO" id="GO:0005737">
    <property type="term" value="C:cytoplasm"/>
    <property type="evidence" value="ECO:0007669"/>
    <property type="project" value="TreeGrafter"/>
</dbReference>
<dbReference type="GO" id="GO:0004022">
    <property type="term" value="F:alcohol dehydrogenase (NAD+) activity"/>
    <property type="evidence" value="ECO:0007669"/>
    <property type="project" value="UniProtKB-EC"/>
</dbReference>
<dbReference type="SMART" id="SM00829">
    <property type="entry name" value="PKS_ER"/>
    <property type="match status" value="1"/>
</dbReference>
<comment type="cofactor">
    <cofactor evidence="1">
        <name>Zn(2+)</name>
        <dbReference type="ChEBI" id="CHEBI:29105"/>
    </cofactor>
</comment>
<dbReference type="SUPFAM" id="SSF50129">
    <property type="entry name" value="GroES-like"/>
    <property type="match status" value="1"/>
</dbReference>
<keyword evidence="4" id="KW-0479">Metal-binding</keyword>
<dbReference type="InterPro" id="IPR020843">
    <property type="entry name" value="ER"/>
</dbReference>
<reference evidence="9" key="2">
    <citation type="submission" date="2012-05" db="EMBL/GenBank/DDBJ databases">
        <title>Annotation of the Genome Sequence of Fusarium oxysporum f. sp. melonis 26406.</title>
        <authorList>
            <consortium name="The Broad Institute Genomics Platform"/>
            <person name="Ma L.-J."/>
            <person name="Corby-Kistler H."/>
            <person name="Broz K."/>
            <person name="Gale L.R."/>
            <person name="Jonkers W."/>
            <person name="O'Donnell K."/>
            <person name="Ploetz R."/>
            <person name="Steinberg C."/>
            <person name="Schwartz D.C."/>
            <person name="VanEtten H."/>
            <person name="Zhou S."/>
            <person name="Young S.K."/>
            <person name="Zeng Q."/>
            <person name="Gargeya S."/>
            <person name="Fitzgerald M."/>
            <person name="Abouelleil A."/>
            <person name="Alvarado L."/>
            <person name="Chapman S.B."/>
            <person name="Gainer-Dewar J."/>
            <person name="Goldberg J."/>
            <person name="Griggs A."/>
            <person name="Gujja S."/>
            <person name="Hansen M."/>
            <person name="Howarth C."/>
            <person name="Imamovic A."/>
            <person name="Ireland A."/>
            <person name="Larimer J."/>
            <person name="McCowan C."/>
            <person name="Murphy C."/>
            <person name="Pearson M."/>
            <person name="Poon T.W."/>
            <person name="Priest M."/>
            <person name="Roberts A."/>
            <person name="Saif S."/>
            <person name="Shea T."/>
            <person name="Sykes S."/>
            <person name="Wortman J."/>
            <person name="Nusbaum C."/>
            <person name="Birren B."/>
        </authorList>
    </citation>
    <scope>NUCLEOTIDE SEQUENCE</scope>
    <source>
        <strain evidence="9">26406</strain>
    </source>
</reference>
<keyword evidence="5" id="KW-0862">Zinc</keyword>
<reference evidence="9" key="1">
    <citation type="submission" date="2012-04" db="EMBL/GenBank/DDBJ databases">
        <title>The Genome Sequence of Fusarium oxysporum melonis.</title>
        <authorList>
            <consortium name="The Broad Institute Genome Sequencing Platform"/>
            <person name="Ma L.-J."/>
            <person name="Gale L.R."/>
            <person name="Schwartz D.C."/>
            <person name="Zhou S."/>
            <person name="Corby-Kistler H."/>
            <person name="Young S.K."/>
            <person name="Zeng Q."/>
            <person name="Gargeya S."/>
            <person name="Fitzgerald M."/>
            <person name="Haas B."/>
            <person name="Abouelleil A."/>
            <person name="Alvarado L."/>
            <person name="Arachchi H.M."/>
            <person name="Berlin A."/>
            <person name="Brown A."/>
            <person name="Chapman S.B."/>
            <person name="Chen Z."/>
            <person name="Dunbar C."/>
            <person name="Freedman E."/>
            <person name="Gearin G."/>
            <person name="Goldberg J."/>
            <person name="Griggs A."/>
            <person name="Gujja S."/>
            <person name="Heiman D."/>
            <person name="Howarth C."/>
            <person name="Larson L."/>
            <person name="Lui A."/>
            <person name="MacDonald P.J.P."/>
            <person name="Montmayeur A."/>
            <person name="Murphy C."/>
            <person name="Neiman D."/>
            <person name="Pearson M."/>
            <person name="Priest M."/>
            <person name="Roberts A."/>
            <person name="Saif S."/>
            <person name="Shea T."/>
            <person name="Shenoy N."/>
            <person name="Sisk P."/>
            <person name="Stolte C."/>
            <person name="Sykes S."/>
            <person name="Wortman J."/>
            <person name="Nusbaum C."/>
            <person name="Birren B."/>
        </authorList>
    </citation>
    <scope>NUCLEOTIDE SEQUENCE</scope>
    <source>
        <strain evidence="9">26406</strain>
    </source>
</reference>
<dbReference type="InterPro" id="IPR011032">
    <property type="entry name" value="GroES-like_sf"/>
</dbReference>
<dbReference type="SUPFAM" id="SSF51735">
    <property type="entry name" value="NAD(P)-binding Rossmann-fold domains"/>
    <property type="match status" value="1"/>
</dbReference>
<evidence type="ECO:0000256" key="1">
    <source>
        <dbReference type="ARBA" id="ARBA00001947"/>
    </source>
</evidence>
<evidence type="ECO:0000256" key="5">
    <source>
        <dbReference type="ARBA" id="ARBA00022833"/>
    </source>
</evidence>
<dbReference type="EMBL" id="JH659366">
    <property type="protein sequence ID" value="EXK26245.1"/>
    <property type="molecule type" value="Genomic_DNA"/>
</dbReference>
<sequence length="362" mass="38274">MSSSTIPTHQLAGVAQGSGQTARVEMKEVEVVHPGPGQVLVKISWTGLCATDKALIRGEWENFGVAMMPQTHGIVGHEGVGVVVALGEGTESRWELGDRAGVKWIGSVCRDCEFCKSGTDELHCASQTVSGIHVPGTFQEYCLADGNYATKIPDEVRDEEAAPILCGGLTAYTACKRSAVKPGQWIVLPGAGGGLGHFAVQYARAMGMRVIAIDTGDNKRELCLSLGAEVFIDFKSAEDLAAKVMEITKHGAHGVIVTAASEAAYESAPTFLRPNGTVVAVGFPSDSNIKVGVVPLLLAWKRLNIVGNIVGTSKDVDEALDFAARGLVRPVISKGKLRDVNNWIQKMVDGQVAGRVVLQVTA</sequence>
<accession>W9Z4D3</accession>
<protein>
    <recommendedName>
        <fullName evidence="3">alcohol dehydrogenase</fullName>
        <ecNumber evidence="3">1.1.1.1</ecNumber>
    </recommendedName>
</protein>
<feature type="domain" description="Enoyl reductase (ER)" evidence="8">
    <location>
        <begin position="17"/>
        <end position="358"/>
    </location>
</feature>
<evidence type="ECO:0000256" key="2">
    <source>
        <dbReference type="ARBA" id="ARBA00008072"/>
    </source>
</evidence>
<dbReference type="GO" id="GO:0046872">
    <property type="term" value="F:metal ion binding"/>
    <property type="evidence" value="ECO:0007669"/>
    <property type="project" value="UniProtKB-KW"/>
</dbReference>
<name>W9Z4D3_FUSOX</name>
<dbReference type="Pfam" id="PF00107">
    <property type="entry name" value="ADH_zinc_N"/>
    <property type="match status" value="1"/>
</dbReference>
<dbReference type="FunFam" id="3.40.50.720:FF:000039">
    <property type="entry name" value="Alcohol dehydrogenase AdhP"/>
    <property type="match status" value="1"/>
</dbReference>
<evidence type="ECO:0000256" key="6">
    <source>
        <dbReference type="ARBA" id="ARBA00023002"/>
    </source>
</evidence>
<evidence type="ECO:0000256" key="4">
    <source>
        <dbReference type="ARBA" id="ARBA00022723"/>
    </source>
</evidence>
<evidence type="ECO:0000256" key="7">
    <source>
        <dbReference type="ARBA" id="ARBA00023027"/>
    </source>
</evidence>
<keyword evidence="7" id="KW-0520">NAD</keyword>
<dbReference type="PANTHER" id="PTHR42940:SF3">
    <property type="entry name" value="ALCOHOL DEHYDROGENASE 1-RELATED"/>
    <property type="match status" value="1"/>
</dbReference>